<evidence type="ECO:0000313" key="4">
    <source>
        <dbReference type="Proteomes" id="UP000316167"/>
    </source>
</evidence>
<dbReference type="RefSeq" id="WP_144884765.1">
    <property type="nucleotide sequence ID" value="NZ_VLLE01000002.1"/>
</dbReference>
<gene>
    <name evidence="3" type="ORF">IQ13_0831</name>
</gene>
<dbReference type="Proteomes" id="UP000316167">
    <property type="component" value="Unassembled WGS sequence"/>
</dbReference>
<dbReference type="InterPro" id="IPR036378">
    <property type="entry name" value="FAS1_dom_sf"/>
</dbReference>
<dbReference type="PROSITE" id="PS50213">
    <property type="entry name" value="FAS1"/>
    <property type="match status" value="2"/>
</dbReference>
<keyword evidence="4" id="KW-1185">Reference proteome</keyword>
<dbReference type="PANTHER" id="PTHR10900">
    <property type="entry name" value="PERIOSTIN-RELATED"/>
    <property type="match status" value="1"/>
</dbReference>
<dbReference type="Pfam" id="PF02469">
    <property type="entry name" value="Fasciclin"/>
    <property type="match status" value="1"/>
</dbReference>
<dbReference type="PROSITE" id="PS51257">
    <property type="entry name" value="PROKAR_LIPOPROTEIN"/>
    <property type="match status" value="1"/>
</dbReference>
<dbReference type="AlphaFoldDB" id="A0A562SXA8"/>
<feature type="chain" id="PRO_5022054639" evidence="1">
    <location>
        <begin position="23"/>
        <end position="399"/>
    </location>
</feature>
<feature type="domain" description="FAS1" evidence="2">
    <location>
        <begin position="200"/>
        <end position="396"/>
    </location>
</feature>
<dbReference type="EMBL" id="VLLE01000002">
    <property type="protein sequence ID" value="TWI85668.1"/>
    <property type="molecule type" value="Genomic_DNA"/>
</dbReference>
<name>A0A562SXA8_9BACT</name>
<feature type="signal peptide" evidence="1">
    <location>
        <begin position="1"/>
        <end position="22"/>
    </location>
</feature>
<dbReference type="PANTHER" id="PTHR10900:SF77">
    <property type="entry name" value="FI19380P1"/>
    <property type="match status" value="1"/>
</dbReference>
<sequence length="399" mass="40836">MLNKFLKAGRLTVIAASLASLGACNKLYEPVPYTAYSEGDVANTVYKKLAANSNYSVFVSALVRTGISAELDVANAKFTVFAPDNTAMATAGITSTTVAALPLSTLTSVINYHVIPAENIAAAQIPDAFPNAEKKSKLDIATTAFVPSIPTTAIPIKMSIFPSRRGTAAWANNIPVAAADIMTGSNGVVHRVGAVVAPPSRVLLDTIARDPDFAYLVAAVVRADSGLATNASPSLQYALAQPFANLTVFAPTNAAFQTLIYGLVYQQAFAASGGNATFADAQASAAVAAGPAFLSTNNVTTTLVRGIVVYHVLGQRAFSVNFGSTAANYPTLLNGAIANHPGLAISSTLSSGLGVGLSVKGVGNATAATAAAASGTNPLVDRIAVNGNFFKINQVLLPQ</sequence>
<organism evidence="3 4">
    <name type="scientific">Lacibacter cauensis</name>
    <dbReference type="NCBI Taxonomy" id="510947"/>
    <lineage>
        <taxon>Bacteria</taxon>
        <taxon>Pseudomonadati</taxon>
        <taxon>Bacteroidota</taxon>
        <taxon>Chitinophagia</taxon>
        <taxon>Chitinophagales</taxon>
        <taxon>Chitinophagaceae</taxon>
        <taxon>Lacibacter</taxon>
    </lineage>
</organism>
<evidence type="ECO:0000259" key="2">
    <source>
        <dbReference type="PROSITE" id="PS50213"/>
    </source>
</evidence>
<dbReference type="Gene3D" id="2.30.180.10">
    <property type="entry name" value="FAS1 domain"/>
    <property type="match status" value="2"/>
</dbReference>
<protein>
    <submittedName>
        <fullName evidence="3">Putative surface protein with fasciclin (FAS1) repeats</fullName>
    </submittedName>
</protein>
<reference evidence="3 4" key="1">
    <citation type="journal article" date="2015" name="Stand. Genomic Sci.">
        <title>Genomic Encyclopedia of Bacterial and Archaeal Type Strains, Phase III: the genomes of soil and plant-associated and newly described type strains.</title>
        <authorList>
            <person name="Whitman W.B."/>
            <person name="Woyke T."/>
            <person name="Klenk H.P."/>
            <person name="Zhou Y."/>
            <person name="Lilburn T.G."/>
            <person name="Beck B.J."/>
            <person name="De Vos P."/>
            <person name="Vandamme P."/>
            <person name="Eisen J.A."/>
            <person name="Garrity G."/>
            <person name="Hugenholtz P."/>
            <person name="Kyrpides N.C."/>
        </authorList>
    </citation>
    <scope>NUCLEOTIDE SEQUENCE [LARGE SCALE GENOMIC DNA]</scope>
    <source>
        <strain evidence="3 4">CGMCC 1.7271</strain>
    </source>
</reference>
<dbReference type="SUPFAM" id="SSF82153">
    <property type="entry name" value="FAS1 domain"/>
    <property type="match status" value="2"/>
</dbReference>
<keyword evidence="1" id="KW-0732">Signal</keyword>
<evidence type="ECO:0000256" key="1">
    <source>
        <dbReference type="SAM" id="SignalP"/>
    </source>
</evidence>
<feature type="domain" description="FAS1" evidence="2">
    <location>
        <begin position="42"/>
        <end position="196"/>
    </location>
</feature>
<accession>A0A562SXA8</accession>
<proteinExistence type="predicted"/>
<comment type="caution">
    <text evidence="3">The sequence shown here is derived from an EMBL/GenBank/DDBJ whole genome shotgun (WGS) entry which is preliminary data.</text>
</comment>
<dbReference type="InterPro" id="IPR050904">
    <property type="entry name" value="Adhesion/Biosynth-related"/>
</dbReference>
<dbReference type="OrthoDB" id="1144324at2"/>
<dbReference type="InterPro" id="IPR000782">
    <property type="entry name" value="FAS1_domain"/>
</dbReference>
<evidence type="ECO:0000313" key="3">
    <source>
        <dbReference type="EMBL" id="TWI85668.1"/>
    </source>
</evidence>